<dbReference type="Gene3D" id="3.40.50.450">
    <property type="match status" value="1"/>
</dbReference>
<dbReference type="SUPFAM" id="SSF102405">
    <property type="entry name" value="MCP/YpsA-like"/>
    <property type="match status" value="1"/>
</dbReference>
<dbReference type="RefSeq" id="WP_016252175.1">
    <property type="nucleotide sequence ID" value="NZ_AP035890.1"/>
</dbReference>
<dbReference type="PANTHER" id="PTHR38440">
    <property type="entry name" value="UPF0398 PROTEIN YPSA"/>
    <property type="match status" value="1"/>
</dbReference>
<reference evidence="4" key="1">
    <citation type="submission" date="2017-04" db="EMBL/GenBank/DDBJ databases">
        <title>Function of individual gut microbiota members based on whole genome sequencing of pure cultures obtained from chicken caecum.</title>
        <authorList>
            <person name="Medvecky M."/>
            <person name="Cejkova D."/>
            <person name="Polansky O."/>
            <person name="Karasova D."/>
            <person name="Kubasova T."/>
            <person name="Cizek A."/>
            <person name="Rychlik I."/>
        </authorList>
    </citation>
    <scope>NUCLEOTIDE SEQUENCE [LARGE SCALE GENOMIC DNA]</scope>
    <source>
        <strain evidence="4">An144</strain>
    </source>
</reference>
<evidence type="ECO:0000313" key="5">
    <source>
        <dbReference type="Proteomes" id="UP000588071"/>
    </source>
</evidence>
<dbReference type="GeneID" id="60871679"/>
<evidence type="ECO:0000313" key="1">
    <source>
        <dbReference type="EMBL" id="MDT2797181.1"/>
    </source>
</evidence>
<proteinExistence type="predicted"/>
<reference evidence="2 5" key="3">
    <citation type="submission" date="2020-04" db="EMBL/GenBank/DDBJ databases">
        <authorList>
            <person name="Hitch T.C.A."/>
            <person name="Wylensek D."/>
            <person name="Clavel T."/>
        </authorList>
    </citation>
    <scope>NUCLEOTIDE SEQUENCE [LARGE SCALE GENOMIC DNA]</scope>
    <source>
        <strain evidence="2 5">WCA-380-WT-3C</strain>
    </source>
</reference>
<reference evidence="3" key="2">
    <citation type="journal article" date="2018" name="BMC Genomics">
        <title>Whole genome sequencing and function prediction of 133 gut anaerobes isolated from chicken caecum in pure cultures.</title>
        <authorList>
            <person name="Medvecky M."/>
            <person name="Cejkova D."/>
            <person name="Polansky O."/>
            <person name="Karasova D."/>
            <person name="Kubasova T."/>
            <person name="Cizek A."/>
            <person name="Rychlik I."/>
        </authorList>
    </citation>
    <scope>NUCLEOTIDE SEQUENCE</scope>
    <source>
        <strain evidence="3">An144</strain>
    </source>
</reference>
<dbReference type="Pfam" id="PF06908">
    <property type="entry name" value="YpsA"/>
    <property type="match status" value="1"/>
</dbReference>
<dbReference type="PANTHER" id="PTHR38440:SF1">
    <property type="entry name" value="UPF0398 PROTEIN SPR0331"/>
    <property type="match status" value="1"/>
</dbReference>
<evidence type="ECO:0000313" key="3">
    <source>
        <dbReference type="EMBL" id="OUQ11877.1"/>
    </source>
</evidence>
<dbReference type="EMBL" id="JARQBI010000018">
    <property type="protein sequence ID" value="MDT2797181.1"/>
    <property type="molecule type" value="Genomic_DNA"/>
</dbReference>
<dbReference type="Proteomes" id="UP001255696">
    <property type="component" value="Unassembled WGS sequence"/>
</dbReference>
<dbReference type="PIRSF" id="PIRSF021290">
    <property type="entry name" value="DUF1273"/>
    <property type="match status" value="1"/>
</dbReference>
<dbReference type="NCBIfam" id="NF010181">
    <property type="entry name" value="PRK13660.1"/>
    <property type="match status" value="1"/>
</dbReference>
<sequence length="181" mass="21288">MKKRKIIAITGYRNYELGIFQAKDPKLAILYKFIKHSLRQLIDNGAQWFIIGGNLGVELWSAQMAFELQNEGYDIRIGVLLPFQNFGENWQGYNQQTFEEVIQQADYLNFVSQKTYSDPSQLRNHTQFIVSHADVMWAIYDKEFPGKSQYLLKEWERTGKELILNSMDDLQSFANDIFEER</sequence>
<dbReference type="EMBL" id="JABAFV010000001">
    <property type="protein sequence ID" value="NME48792.1"/>
    <property type="molecule type" value="Genomic_DNA"/>
</dbReference>
<evidence type="ECO:0000313" key="4">
    <source>
        <dbReference type="Proteomes" id="UP000196074"/>
    </source>
</evidence>
<reference evidence="1" key="4">
    <citation type="submission" date="2023-03" db="EMBL/GenBank/DDBJ databases">
        <authorList>
            <person name="Shen W."/>
            <person name="Cai J."/>
        </authorList>
    </citation>
    <scope>NUCLEOTIDE SEQUENCE</scope>
    <source>
        <strain evidence="1">B245-2</strain>
    </source>
</reference>
<comment type="caution">
    <text evidence="3">The sequence shown here is derived from an EMBL/GenBank/DDBJ whole genome shotgun (WGS) entry which is preliminary data.</text>
</comment>
<protein>
    <submittedName>
        <fullName evidence="2">DUF1273 family protein</fullName>
    </submittedName>
    <submittedName>
        <fullName evidence="1">SLOG family protein</fullName>
    </submittedName>
</protein>
<gene>
    <name evidence="3" type="ORF">B5E88_00650</name>
    <name evidence="2" type="ORF">HF857_00695</name>
    <name evidence="1" type="ORF">P7H47_07990</name>
</gene>
<accession>A0A1Y4R2U5</accession>
<dbReference type="AlphaFoldDB" id="A0A1Y4R2U5"/>
<dbReference type="Proteomes" id="UP000196074">
    <property type="component" value="Unassembled WGS sequence"/>
</dbReference>
<dbReference type="InterPro" id="IPR010697">
    <property type="entry name" value="YspA"/>
</dbReference>
<dbReference type="Proteomes" id="UP000588071">
    <property type="component" value="Unassembled WGS sequence"/>
</dbReference>
<dbReference type="EMBL" id="NFLC01000001">
    <property type="protein sequence ID" value="OUQ11877.1"/>
    <property type="molecule type" value="Genomic_DNA"/>
</dbReference>
<organism evidence="3 4">
    <name type="scientific">Enterococcus cecorum</name>
    <dbReference type="NCBI Taxonomy" id="44008"/>
    <lineage>
        <taxon>Bacteria</taxon>
        <taxon>Bacillati</taxon>
        <taxon>Bacillota</taxon>
        <taxon>Bacilli</taxon>
        <taxon>Lactobacillales</taxon>
        <taxon>Enterococcaceae</taxon>
        <taxon>Enterococcus</taxon>
    </lineage>
</organism>
<evidence type="ECO:0000313" key="2">
    <source>
        <dbReference type="EMBL" id="NME48792.1"/>
    </source>
</evidence>
<name>A0A1Y4R2U5_9ENTE</name>